<accession>A0A140GR86</accession>
<keyword evidence="1" id="KW-0614">Plasmid</keyword>
<sequence length="87" mass="10049">MKLKNDDKELLKTWGYCDKDIQQIEEATKKTIYIFGDKKISTKKAIEILGKEEYLSGISRSAFHFTSARSNKEGDTVFFDSSKLFED</sequence>
<geneLocation type="plasmid" evidence="1 2">
    <name>pJFP838A</name>
</geneLocation>
<evidence type="ECO:0000313" key="2">
    <source>
        <dbReference type="Proteomes" id="UP000070260"/>
    </source>
</evidence>
<reference evidence="1 2" key="1">
    <citation type="journal article" date="2016" name="PLoS ONE">
        <title>Plasmid Characterization and Chromosome Analysis of Two netF+ Clostridium perfringens Isolates Associated with Foal and Canine Necrotizing Enteritis.</title>
        <authorList>
            <person name="Mehdizadeh Gohari I."/>
            <person name="Kropinski A.M."/>
            <person name="Weese S.J."/>
            <person name="Parreira V.R."/>
            <person name="Whitehead A.E."/>
            <person name="Boerlin P."/>
            <person name="Prescott J.F."/>
        </authorList>
    </citation>
    <scope>NUCLEOTIDE SEQUENCE [LARGE SCALE GENOMIC DNA]</scope>
    <source>
        <strain evidence="1 2">JP838</strain>
        <plasmid evidence="2">Plasmid pJFP838A</plasmid>
    </source>
</reference>
<dbReference type="PATRIC" id="fig|1502.177.peg.3337"/>
<dbReference type="Proteomes" id="UP000070260">
    <property type="component" value="Plasmid pJFP838A"/>
</dbReference>
<dbReference type="RefSeq" id="WP_061429652.1">
    <property type="nucleotide sequence ID" value="NZ_CATNZX010000001.1"/>
</dbReference>
<protein>
    <submittedName>
        <fullName evidence="1">Uncharacterized protein</fullName>
    </submittedName>
</protein>
<dbReference type="OrthoDB" id="2082891at2"/>
<organism evidence="1 2">
    <name type="scientific">Clostridium perfringens</name>
    <dbReference type="NCBI Taxonomy" id="1502"/>
    <lineage>
        <taxon>Bacteria</taxon>
        <taxon>Bacillati</taxon>
        <taxon>Bacillota</taxon>
        <taxon>Clostridia</taxon>
        <taxon>Eubacteriales</taxon>
        <taxon>Clostridiaceae</taxon>
        <taxon>Clostridium</taxon>
    </lineage>
</organism>
<dbReference type="EMBL" id="CP013615">
    <property type="protein sequence ID" value="AMN31045.1"/>
    <property type="molecule type" value="Genomic_DNA"/>
</dbReference>
<dbReference type="AlphaFoldDB" id="A0A140GR86"/>
<name>A0A140GR86_CLOPF</name>
<evidence type="ECO:0000313" key="1">
    <source>
        <dbReference type="EMBL" id="AMN31045.1"/>
    </source>
</evidence>
<proteinExistence type="predicted"/>
<gene>
    <name evidence="1" type="ORF">JFP838_pA0129</name>
</gene>